<evidence type="ECO:0000313" key="23">
    <source>
        <dbReference type="EMBL" id="EGV61541.1"/>
    </source>
</evidence>
<reference evidence="23 24" key="1">
    <citation type="journal article" date="2011" name="Proc. Natl. Acad. Sci. U.S.A.">
        <title>Comparative genomics of xylose-fermenting fungi for enhanced biofuel production.</title>
        <authorList>
            <person name="Wohlbach D.J."/>
            <person name="Kuo A."/>
            <person name="Sato T.K."/>
            <person name="Potts K.M."/>
            <person name="Salamov A.A."/>
            <person name="LaButti K.M."/>
            <person name="Sun H."/>
            <person name="Clum A."/>
            <person name="Pangilinan J.L."/>
            <person name="Lindquist E.A."/>
            <person name="Lucas S."/>
            <person name="Lapidus A."/>
            <person name="Jin M."/>
            <person name="Gunawan C."/>
            <person name="Balan V."/>
            <person name="Dale B.E."/>
            <person name="Jeffries T.W."/>
            <person name="Zinkel R."/>
            <person name="Barry K.W."/>
            <person name="Grigoriev I.V."/>
            <person name="Gasch A.P."/>
        </authorList>
    </citation>
    <scope>NUCLEOTIDE SEQUENCE [LARGE SCALE GENOMIC DNA]</scope>
    <source>
        <strain evidence="24">ATCC 10573 / BCRC 21748 / CBS 615 / JCM 9827 / NBRC 10315 / NRRL Y-1498 / VKM Y-70</strain>
    </source>
</reference>
<evidence type="ECO:0000259" key="20">
    <source>
        <dbReference type="PROSITE" id="PS50125"/>
    </source>
</evidence>
<dbReference type="SUPFAM" id="SSF55073">
    <property type="entry name" value="Nucleotide cyclase"/>
    <property type="match status" value="1"/>
</dbReference>
<dbReference type="InterPro" id="IPR001054">
    <property type="entry name" value="A/G_cyclase"/>
</dbReference>
<keyword evidence="7" id="KW-0479">Metal-binding</keyword>
<dbReference type="Pfam" id="PF00481">
    <property type="entry name" value="PP2C"/>
    <property type="match status" value="1"/>
</dbReference>
<dbReference type="SUPFAM" id="SSF81606">
    <property type="entry name" value="PP2C-like"/>
    <property type="match status" value="1"/>
</dbReference>
<dbReference type="CDD" id="cd17214">
    <property type="entry name" value="RA_CYR1_like"/>
    <property type="match status" value="1"/>
</dbReference>
<evidence type="ECO:0000256" key="14">
    <source>
        <dbReference type="ARBA" id="ARBA00023170"/>
    </source>
</evidence>
<evidence type="ECO:0000256" key="6">
    <source>
        <dbReference type="ARBA" id="ARBA00022692"/>
    </source>
</evidence>
<dbReference type="SMART" id="SM00369">
    <property type="entry name" value="LRR_TYP"/>
    <property type="match status" value="12"/>
</dbReference>
<keyword evidence="11" id="KW-1133">Transmembrane helix</keyword>
<feature type="region of interest" description="Disordered" evidence="19">
    <location>
        <begin position="272"/>
        <end position="293"/>
    </location>
</feature>
<feature type="compositionally biased region" description="Low complexity" evidence="19">
    <location>
        <begin position="284"/>
        <end position="293"/>
    </location>
</feature>
<feature type="compositionally biased region" description="Polar residues" evidence="19">
    <location>
        <begin position="177"/>
        <end position="210"/>
    </location>
</feature>
<sequence>MSQPFSFNSNFDSFKDKSKDSGSYPNTTTSSVNNHDYDSSNHDSNYSPRSSVVYLPGIQDEEHSSPPESPHRGTDQEGVDSNYKGFHNNRKSGNIIPPLQQPIKPRFRKKGSSLLGKLIYSTQRTSDSRNPSVSSSNTSANANTNANPNTRKSVSSTNSSGSGGKFKFRLSSITFDHNTPTSTLRAQRGSTTSFSKTRNSSGDSNSSGKHNTGFDIDINLSDLNGVLKTPPASGEGTDYLKPVHSTTAISPLRSWKAPDSWDVRAFTFDSPKEINEENSDSDSDSNSNSITISPTTAKTQLPVLYGSKNTLHVVPTSGKAKSNNSIIRVFREDNTFATILNSLDTTTTELLMSVQKKFFLDSTQNYRLSVHIGNYVKILEPFELPLKIQMGLLLLSGYTEADNLRMIGSEDLSYVCKFVVDVVYLRNLTHEEEVSLSKDYVNVDISGLDLKTIPIIFHQHTYEIESLNVADNPGIHIPLDFLQSCGYLSSLTFSRNGCSDFPVNIFEAKSLKYLDLEKNFLDEIPPKISHLRALKHLKLNSNQLNSLPKSFSKLENLETLNLSSNYFNSYPTPVSDLVNLRDLDLSYNDLSYLPKSLSNLKKLVKLNLCTNKLSKELPAFFGELSSLKRLDIRYNYISNIDVLGSLPNLEAVYASKNNISRFSDKMESFRLLNFDRNPITSLKFNNVLSRLTVLDLSKAKLTMIPPDFFNKISNIEKLVLDKNHLVELPDNLGNLLKLSYFSAFGNNIQSLPATIGNLHSLQYVDLHSNNLQTLPDEIWNLKVLTALNVSSNLLSSFPKPPLSLAKRISSSIVAQASSLIDSLVVLALADNRLNDDCFNSLSFLTQLKSLNLSYNDILEIPDGALRRMSKLTDLYLSGNELSALPGDDFEGIKSLRLLFLNHNKLVSLPAELSKLKNLQSLDVGSNQLKYNISNWPYDWSWHWNDKLKYLNFSGNKRFEIKQSHVKNPETGEYFDSLLVLKNLKVLGLIDVTLTTTAVPDQNTEMRVRTTASELDNVGYGVSDIMGARDYVSSRDLFIQKYRGNENEALFASFDGKGGPTSHGHRISSICKSLIGRHLSEELDKIKSDEEIPDAMRRTFLLLNKEINGILAAKKSGNSLATAQVRKDLADLTLAEDGSAGCSVTVIYIKDKKLYTANIGDTEALLSRDNGDHVMLTTKHDPTNRTEFERIRASGGYVSGDGTLDGDLYISRGAGFFSYLPHLHSGPDIKQLEIANGDDMIVLATKVFWDYISYELAVDIIRSEKEDPMLAAQKLRDFALSYGATDKMAVMVISLGDQKHLKQKYGSNGLYNNLGRENELFSNKKRRDRAQGPGDAALRMLDDEIEPPVGELAMVFTDIKNSTLLWDTYPVAMRSAIKIHNSIMRRQLRIIGGYEVKTEGDAFIVSFPSPTSALLWCFNVQQQLLTADWPVEILETDQCFEVTDNSGNIIYRGLSVRMGIHWGSPVCELDVVTRRMDYFGPIVNRTSRISALADGGQICISSDFLDEINTLFDLHKNIVDKKITINEGYQGNMVAGEIIEKEIKQLYEIGFVYYDIGERKLKGLEAPEHITLVYPKKLQIRFESFQKQTSAVADTSRLFGAIPIESIYGLRTISLRLERIILGLNGTHFMNEFQENSSNQLFDKSSSLFGDNEMLGLLNHVVVRIENCVGILHTRQQLSALDGSFNFKKSATANSVMSELSQIISEFKQLTGK</sequence>
<dbReference type="GO" id="GO:0035556">
    <property type="term" value="P:intracellular signal transduction"/>
    <property type="evidence" value="ECO:0007669"/>
    <property type="project" value="InterPro"/>
</dbReference>
<organism evidence="24">
    <name type="scientific">Candida tenuis (strain ATCC 10573 / BCRC 21748 / CBS 615 / JCM 9827 / NBRC 10315 / NRRL Y-1498 / VKM Y-70)</name>
    <name type="common">Yeast</name>
    <name type="synonym">Yamadazyma tenuis</name>
    <dbReference type="NCBI Taxonomy" id="590646"/>
    <lineage>
        <taxon>Eukaryota</taxon>
        <taxon>Fungi</taxon>
        <taxon>Dikarya</taxon>
        <taxon>Ascomycota</taxon>
        <taxon>Saccharomycotina</taxon>
        <taxon>Pichiomycetes</taxon>
        <taxon>Debaryomycetaceae</taxon>
        <taxon>Yamadazyma</taxon>
    </lineage>
</organism>
<dbReference type="InterPro" id="IPR003591">
    <property type="entry name" value="Leu-rich_rpt_typical-subtyp"/>
</dbReference>
<dbReference type="EMBL" id="GL996527">
    <property type="protein sequence ID" value="EGV61541.1"/>
    <property type="molecule type" value="Genomic_DNA"/>
</dbReference>
<feature type="compositionally biased region" description="Basic and acidic residues" evidence="19">
    <location>
        <begin position="60"/>
        <end position="75"/>
    </location>
</feature>
<evidence type="ECO:0000256" key="3">
    <source>
        <dbReference type="ARBA" id="ARBA00012201"/>
    </source>
</evidence>
<dbReference type="Gene3D" id="3.30.70.1230">
    <property type="entry name" value="Nucleotide cyclase"/>
    <property type="match status" value="1"/>
</dbReference>
<dbReference type="OrthoDB" id="2021138at2759"/>
<dbReference type="GO" id="GO:0016020">
    <property type="term" value="C:membrane"/>
    <property type="evidence" value="ECO:0007669"/>
    <property type="project" value="UniProtKB-SubCell"/>
</dbReference>
<comment type="subcellular location">
    <subcellularLocation>
        <location evidence="1">Membrane</location>
        <topology evidence="1">Single-pass membrane protein</topology>
    </subcellularLocation>
</comment>
<dbReference type="Gene3D" id="3.60.40.10">
    <property type="entry name" value="PPM-type phosphatase domain"/>
    <property type="match status" value="1"/>
</dbReference>
<feature type="domain" description="Ras-associating" evidence="21">
    <location>
        <begin position="323"/>
        <end position="413"/>
    </location>
</feature>
<dbReference type="InterPro" id="IPR029787">
    <property type="entry name" value="Nucleotide_cyclase"/>
</dbReference>
<evidence type="ECO:0000256" key="10">
    <source>
        <dbReference type="ARBA" id="ARBA00022842"/>
    </source>
</evidence>
<keyword evidence="8" id="KW-0732">Signal</keyword>
<proteinExistence type="inferred from homology"/>
<dbReference type="FunFam" id="3.80.10.10:FF:000220">
    <property type="entry name" value="Adenylate cyclase AcyA"/>
    <property type="match status" value="1"/>
</dbReference>
<feature type="region of interest" description="Disordered" evidence="19">
    <location>
        <begin position="1"/>
        <end position="104"/>
    </location>
</feature>
<evidence type="ECO:0000259" key="21">
    <source>
        <dbReference type="PROSITE" id="PS50200"/>
    </source>
</evidence>
<evidence type="ECO:0000256" key="13">
    <source>
        <dbReference type="ARBA" id="ARBA00023136"/>
    </source>
</evidence>
<dbReference type="Gene3D" id="3.80.10.10">
    <property type="entry name" value="Ribonuclease Inhibitor"/>
    <property type="match status" value="3"/>
</dbReference>
<evidence type="ECO:0000256" key="15">
    <source>
        <dbReference type="ARBA" id="ARBA00023180"/>
    </source>
</evidence>
<dbReference type="SUPFAM" id="SSF52058">
    <property type="entry name" value="L domain-like"/>
    <property type="match status" value="2"/>
</dbReference>
<keyword evidence="16" id="KW-0456">Lyase</keyword>
<dbReference type="GO" id="GO:0046872">
    <property type="term" value="F:metal ion binding"/>
    <property type="evidence" value="ECO:0007669"/>
    <property type="project" value="UniProtKB-KW"/>
</dbReference>
<dbReference type="SMART" id="SM00365">
    <property type="entry name" value="LRR_SD22"/>
    <property type="match status" value="7"/>
</dbReference>
<dbReference type="InterPro" id="IPR001932">
    <property type="entry name" value="PPM-type_phosphatase-like_dom"/>
</dbReference>
<dbReference type="GO" id="GO:0004016">
    <property type="term" value="F:adenylate cyclase activity"/>
    <property type="evidence" value="ECO:0007669"/>
    <property type="project" value="UniProtKB-EC"/>
</dbReference>
<evidence type="ECO:0000256" key="19">
    <source>
        <dbReference type="SAM" id="MobiDB-lite"/>
    </source>
</evidence>
<dbReference type="PANTHER" id="PTHR27000">
    <property type="entry name" value="LEUCINE-RICH REPEAT RECEPTOR-LIKE PROTEIN KINASE FAMILY PROTEIN-RELATED"/>
    <property type="match status" value="1"/>
</dbReference>
<keyword evidence="10" id="KW-0460">Magnesium</keyword>
<evidence type="ECO:0000256" key="18">
    <source>
        <dbReference type="ARBA" id="ARBA00032637"/>
    </source>
</evidence>
<dbReference type="Pfam" id="PF13855">
    <property type="entry name" value="LRR_8"/>
    <property type="match status" value="4"/>
</dbReference>
<dbReference type="PROSITE" id="PS50200">
    <property type="entry name" value="RA"/>
    <property type="match status" value="1"/>
</dbReference>
<evidence type="ECO:0000256" key="16">
    <source>
        <dbReference type="ARBA" id="ARBA00023239"/>
    </source>
</evidence>
<keyword evidence="5" id="KW-0433">Leucine-rich repeat</keyword>
<feature type="compositionally biased region" description="Low complexity" evidence="19">
    <location>
        <begin position="124"/>
        <end position="160"/>
    </location>
</feature>
<keyword evidence="6" id="KW-0812">Transmembrane</keyword>
<evidence type="ECO:0000256" key="5">
    <source>
        <dbReference type="ARBA" id="ARBA00022614"/>
    </source>
</evidence>
<keyword evidence="9" id="KW-0677">Repeat</keyword>
<evidence type="ECO:0000256" key="11">
    <source>
        <dbReference type="ARBA" id="ARBA00022989"/>
    </source>
</evidence>
<keyword evidence="12" id="KW-0115">cAMP biosynthesis</keyword>
<feature type="region of interest" description="Disordered" evidence="19">
    <location>
        <begin position="121"/>
        <end position="163"/>
    </location>
</feature>
<dbReference type="Pfam" id="PF00211">
    <property type="entry name" value="Guanylate_cyc"/>
    <property type="match status" value="1"/>
</dbReference>
<dbReference type="SMART" id="SM00332">
    <property type="entry name" value="PP2Cc"/>
    <property type="match status" value="1"/>
</dbReference>
<dbReference type="InterPro" id="IPR001611">
    <property type="entry name" value="Leu-rich_rpt"/>
</dbReference>
<dbReference type="eggNOG" id="KOG0618">
    <property type="taxonomic scope" value="Eukaryota"/>
</dbReference>
<evidence type="ECO:0000259" key="22">
    <source>
        <dbReference type="PROSITE" id="PS51746"/>
    </source>
</evidence>
<evidence type="ECO:0000256" key="2">
    <source>
        <dbReference type="ARBA" id="ARBA00005381"/>
    </source>
</evidence>
<dbReference type="InterPro" id="IPR048580">
    <property type="entry name" value="CYAA_C"/>
</dbReference>
<keyword evidence="24" id="KW-1185">Reference proteome</keyword>
<dbReference type="CDD" id="cd07302">
    <property type="entry name" value="CHD"/>
    <property type="match status" value="1"/>
</dbReference>
<dbReference type="InterPro" id="IPR055071">
    <property type="entry name" value="RA_PHLPP-like"/>
</dbReference>
<dbReference type="PROSITE" id="PS51450">
    <property type="entry name" value="LRR"/>
    <property type="match status" value="6"/>
</dbReference>
<dbReference type="CDD" id="cd00143">
    <property type="entry name" value="PP2Cc"/>
    <property type="match status" value="1"/>
</dbReference>
<dbReference type="Pfam" id="PF23010">
    <property type="entry name" value="RA_3"/>
    <property type="match status" value="1"/>
</dbReference>
<name>G3BBH8_CANTC</name>
<dbReference type="InterPro" id="IPR036457">
    <property type="entry name" value="PPM-type-like_dom_sf"/>
</dbReference>
<feature type="compositionally biased region" description="Low complexity" evidence="19">
    <location>
        <begin position="1"/>
        <end position="12"/>
    </location>
</feature>
<feature type="region of interest" description="Disordered" evidence="19">
    <location>
        <begin position="177"/>
        <end position="213"/>
    </location>
</feature>
<evidence type="ECO:0000256" key="4">
    <source>
        <dbReference type="ARBA" id="ARBA00021420"/>
    </source>
</evidence>
<evidence type="ECO:0000313" key="24">
    <source>
        <dbReference type="Proteomes" id="UP000000707"/>
    </source>
</evidence>
<dbReference type="HOGENOM" id="CLU_000430_4_1_1"/>
<dbReference type="SMART" id="SM00044">
    <property type="entry name" value="CYCc"/>
    <property type="match status" value="1"/>
</dbReference>
<dbReference type="PANTHER" id="PTHR27000:SF642">
    <property type="entry name" value="INACTIVE LEUCINE-RICH REPEAT RECEPTOR KINASE XIAO-RELATED"/>
    <property type="match status" value="1"/>
</dbReference>
<dbReference type="EC" id="4.6.1.1" evidence="3"/>
<dbReference type="Proteomes" id="UP000000707">
    <property type="component" value="Unassembled WGS sequence"/>
</dbReference>
<dbReference type="InterPro" id="IPR032675">
    <property type="entry name" value="LRR_dom_sf"/>
</dbReference>
<evidence type="ECO:0000256" key="12">
    <source>
        <dbReference type="ARBA" id="ARBA00022998"/>
    </source>
</evidence>
<feature type="domain" description="PPM-type phosphatase" evidence="22">
    <location>
        <begin position="1018"/>
        <end position="1294"/>
    </location>
</feature>
<evidence type="ECO:0000256" key="7">
    <source>
        <dbReference type="ARBA" id="ARBA00022723"/>
    </source>
</evidence>
<dbReference type="PROSITE" id="PS50125">
    <property type="entry name" value="GUANYLATE_CYCLASE_2"/>
    <property type="match status" value="1"/>
</dbReference>
<evidence type="ECO:0000256" key="8">
    <source>
        <dbReference type="ARBA" id="ARBA00022729"/>
    </source>
</evidence>
<dbReference type="GO" id="GO:0006171">
    <property type="term" value="P:cAMP biosynthetic process"/>
    <property type="evidence" value="ECO:0007669"/>
    <property type="project" value="UniProtKB-KW"/>
</dbReference>
<keyword evidence="14" id="KW-0675">Receptor</keyword>
<gene>
    <name evidence="23" type="ORF">CANTEDRAFT_124346</name>
</gene>
<dbReference type="Pfam" id="PF21187">
    <property type="entry name" value="CYAA_C"/>
    <property type="match status" value="1"/>
</dbReference>
<evidence type="ECO:0000256" key="1">
    <source>
        <dbReference type="ARBA" id="ARBA00004167"/>
    </source>
</evidence>
<protein>
    <recommendedName>
        <fullName evidence="4">Adenylate cyclase</fullName>
        <ecNumber evidence="3">4.6.1.1</ecNumber>
    </recommendedName>
    <alternativeName>
        <fullName evidence="17">ATP pyrophosphate-lyase</fullName>
    </alternativeName>
    <alternativeName>
        <fullName evidence="18">Adenylyl cyclase</fullName>
    </alternativeName>
</protein>
<dbReference type="Pfam" id="PF00560">
    <property type="entry name" value="LRR_1"/>
    <property type="match status" value="1"/>
</dbReference>
<dbReference type="PROSITE" id="PS51746">
    <property type="entry name" value="PPM_2"/>
    <property type="match status" value="1"/>
</dbReference>
<dbReference type="STRING" id="590646.G3BBH8"/>
<dbReference type="InterPro" id="IPR000159">
    <property type="entry name" value="RA_dom"/>
</dbReference>
<evidence type="ECO:0000256" key="9">
    <source>
        <dbReference type="ARBA" id="ARBA00022737"/>
    </source>
</evidence>
<dbReference type="SMART" id="SM00364">
    <property type="entry name" value="LRR_BAC"/>
    <property type="match status" value="11"/>
</dbReference>
<keyword evidence="15" id="KW-0325">Glycoprotein</keyword>
<feature type="domain" description="Guanylate cyclase" evidence="20">
    <location>
        <begin position="1352"/>
        <end position="1489"/>
    </location>
</feature>
<comment type="similarity">
    <text evidence="2">Belongs to the adenylyl cyclase class-3 family.</text>
</comment>
<keyword evidence="13" id="KW-0472">Membrane</keyword>
<evidence type="ECO:0000256" key="17">
    <source>
        <dbReference type="ARBA" id="ARBA00032597"/>
    </source>
</evidence>
<accession>G3BBH8</accession>